<evidence type="ECO:0000313" key="1">
    <source>
        <dbReference type="EMBL" id="CAN0094017.1"/>
    </source>
</evidence>
<reference evidence="1" key="1">
    <citation type="submission" date="2023-05" db="EMBL/GenBank/DDBJ databases">
        <authorList>
            <consortium name="ELIXIR-Norway"/>
        </authorList>
    </citation>
    <scope>NUCLEOTIDE SEQUENCE</scope>
</reference>
<gene>
    <name evidence="1" type="ORF">MRATA1EN22A_LOCUS11941</name>
</gene>
<proteinExistence type="predicted"/>
<evidence type="ECO:0000313" key="2">
    <source>
        <dbReference type="Proteomes" id="UP001162501"/>
    </source>
</evidence>
<name>A0AC59YZ26_RANTA</name>
<dbReference type="Proteomes" id="UP001162501">
    <property type="component" value="Chromosome 21"/>
</dbReference>
<dbReference type="EMBL" id="OX596105">
    <property type="protein sequence ID" value="CAN0094017.1"/>
    <property type="molecule type" value="Genomic_DNA"/>
</dbReference>
<protein>
    <submittedName>
        <fullName evidence="1">Uncharacterized protein</fullName>
    </submittedName>
</protein>
<reference evidence="1" key="2">
    <citation type="submission" date="2025-03" db="EMBL/GenBank/DDBJ databases">
        <authorList>
            <consortium name="ELIXIR-Norway"/>
            <consortium name="Elixir Norway"/>
        </authorList>
    </citation>
    <scope>NUCLEOTIDE SEQUENCE</scope>
</reference>
<sequence>METPLCLLPGLPLVGPSFSHLLFGRWDSVTAAGAPQPLPSCSLCLFPPGRAGDWPSPRQGQPFGAVPEHFLWSLAHREGAQTPAPCPAQQASPALLCPPWSQKGQVCSRGLGLTPHCPLPDERQHFNRLCGACGWHLSSTTCLTLFTLHC</sequence>
<organism evidence="1 2">
    <name type="scientific">Rangifer tarandus platyrhynchus</name>
    <name type="common">Svalbard reindeer</name>
    <dbReference type="NCBI Taxonomy" id="3082113"/>
    <lineage>
        <taxon>Eukaryota</taxon>
        <taxon>Metazoa</taxon>
        <taxon>Chordata</taxon>
        <taxon>Craniata</taxon>
        <taxon>Vertebrata</taxon>
        <taxon>Euteleostomi</taxon>
        <taxon>Mammalia</taxon>
        <taxon>Eutheria</taxon>
        <taxon>Laurasiatheria</taxon>
        <taxon>Artiodactyla</taxon>
        <taxon>Ruminantia</taxon>
        <taxon>Pecora</taxon>
        <taxon>Cervidae</taxon>
        <taxon>Odocoileinae</taxon>
        <taxon>Rangifer</taxon>
    </lineage>
</organism>
<accession>A0AC59YZ26</accession>